<feature type="chain" id="PRO_5035687408" evidence="1">
    <location>
        <begin position="20"/>
        <end position="308"/>
    </location>
</feature>
<accession>A0A815M9P1</accession>
<dbReference type="Pfam" id="PF15882">
    <property type="entry name" value="DUF4735"/>
    <property type="match status" value="1"/>
</dbReference>
<dbReference type="PANTHER" id="PTHR33539:SF1">
    <property type="entry name" value="UPF0764 PROTEIN C16ORF89"/>
    <property type="match status" value="1"/>
</dbReference>
<dbReference type="AlphaFoldDB" id="A0A815M9P1"/>
<dbReference type="OrthoDB" id="5949187at2759"/>
<evidence type="ECO:0000313" key="2">
    <source>
        <dbReference type="EMBL" id="CAF1418613.1"/>
    </source>
</evidence>
<reference evidence="2" key="1">
    <citation type="submission" date="2021-02" db="EMBL/GenBank/DDBJ databases">
        <authorList>
            <person name="Nowell W R."/>
        </authorList>
    </citation>
    <scope>NUCLEOTIDE SEQUENCE</scope>
</reference>
<protein>
    <submittedName>
        <fullName evidence="2">Uncharacterized protein</fullName>
    </submittedName>
</protein>
<dbReference type="GO" id="GO:0005829">
    <property type="term" value="C:cytosol"/>
    <property type="evidence" value="ECO:0007669"/>
    <property type="project" value="TreeGrafter"/>
</dbReference>
<evidence type="ECO:0000313" key="3">
    <source>
        <dbReference type="EMBL" id="CAF3501073.1"/>
    </source>
</evidence>
<organism evidence="2 4">
    <name type="scientific">Adineta steineri</name>
    <dbReference type="NCBI Taxonomy" id="433720"/>
    <lineage>
        <taxon>Eukaryota</taxon>
        <taxon>Metazoa</taxon>
        <taxon>Spiralia</taxon>
        <taxon>Gnathifera</taxon>
        <taxon>Rotifera</taxon>
        <taxon>Eurotatoria</taxon>
        <taxon>Bdelloidea</taxon>
        <taxon>Adinetida</taxon>
        <taxon>Adinetidae</taxon>
        <taxon>Adineta</taxon>
    </lineage>
</organism>
<dbReference type="PANTHER" id="PTHR33539">
    <property type="entry name" value="UPF0764 PROTEIN C16ORF89"/>
    <property type="match status" value="1"/>
</dbReference>
<proteinExistence type="predicted"/>
<comment type="caution">
    <text evidence="2">The sequence shown here is derived from an EMBL/GenBank/DDBJ whole genome shotgun (WGS) entry which is preliminary data.</text>
</comment>
<dbReference type="EMBL" id="CAJOAY010000037">
    <property type="protein sequence ID" value="CAF3501073.1"/>
    <property type="molecule type" value="Genomic_DNA"/>
</dbReference>
<evidence type="ECO:0000256" key="1">
    <source>
        <dbReference type="SAM" id="SignalP"/>
    </source>
</evidence>
<dbReference type="InterPro" id="IPR031751">
    <property type="entry name" value="DUF4735"/>
</dbReference>
<feature type="signal peptide" evidence="1">
    <location>
        <begin position="1"/>
        <end position="19"/>
    </location>
</feature>
<name>A0A815M9P1_9BILA</name>
<dbReference type="Proteomes" id="UP000663881">
    <property type="component" value="Unassembled WGS sequence"/>
</dbReference>
<keyword evidence="1" id="KW-0732">Signal</keyword>
<dbReference type="GO" id="GO:0016020">
    <property type="term" value="C:membrane"/>
    <property type="evidence" value="ECO:0007669"/>
    <property type="project" value="TreeGrafter"/>
</dbReference>
<sequence length="308" mass="35877">MLLLHFCLICTIIPSFVLCNQSSSPIDQIILTLTRALNFFSTHIDQVNLDAGIGPRIAADQLRPYTMCKHCKSIKNLVDLSEHVTWKIIQSVRYRQPDYFQQVSFLVMPGTFSTIVPFEQQRDKYKIHIENKCSSSPFIEKYSDQCLHALINTKCNHTESCTKLMSDPYACRYSLTHQILYSIIVKQSLCYQQRLSSFNEHRLILKMLDETHKIANRNFLESDRDLFMEQIAFGGLVGWSEFFQDKNWFNSIINWQHPIEGCYGNDTSHHINKREEMQMLHQCLSHRTSVAIAALSQILRYLLSSRDI</sequence>
<gene>
    <name evidence="3" type="ORF">OKA104_LOCUS1497</name>
    <name evidence="2" type="ORF">VCS650_LOCUS37573</name>
</gene>
<dbReference type="Proteomes" id="UP000663891">
    <property type="component" value="Unassembled WGS sequence"/>
</dbReference>
<dbReference type="EMBL" id="CAJNON010001028">
    <property type="protein sequence ID" value="CAF1418613.1"/>
    <property type="molecule type" value="Genomic_DNA"/>
</dbReference>
<evidence type="ECO:0000313" key="4">
    <source>
        <dbReference type="Proteomes" id="UP000663891"/>
    </source>
</evidence>